<evidence type="ECO:0000313" key="6">
    <source>
        <dbReference type="Proteomes" id="UP001596189"/>
    </source>
</evidence>
<dbReference type="InterPro" id="IPR055170">
    <property type="entry name" value="GFO_IDH_MocA-like_dom"/>
</dbReference>
<reference evidence="6" key="1">
    <citation type="journal article" date="2019" name="Int. J. Syst. Evol. Microbiol.">
        <title>The Global Catalogue of Microorganisms (GCM) 10K type strain sequencing project: providing services to taxonomists for standard genome sequencing and annotation.</title>
        <authorList>
            <consortium name="The Broad Institute Genomics Platform"/>
            <consortium name="The Broad Institute Genome Sequencing Center for Infectious Disease"/>
            <person name="Wu L."/>
            <person name="Ma J."/>
        </authorList>
    </citation>
    <scope>NUCLEOTIDE SEQUENCE [LARGE SCALE GENOMIC DNA]</scope>
    <source>
        <strain evidence="6">KACC 14249</strain>
    </source>
</reference>
<dbReference type="PANTHER" id="PTHR43708">
    <property type="entry name" value="CONSERVED EXPRESSED OXIDOREDUCTASE (EUROFUNG)"/>
    <property type="match status" value="1"/>
</dbReference>
<sequence>MSGRARVGLVGFGSAGAGIHTPLLRAAGLDVVRVVTSDAGRRADVEREWPDAVCLSSIAALLAEPGRLDVLVLASPSGVHAEQAIAGLQAGVPVVVDKPLGVDGDQAARVTQCADDLGVPLTVFQNRRWDAEQLTLRRLLADGELGEVFRFERRWERWRPEPKDRWRENATAADGGGLLLDLHSHLVDSAVQLFGRVRRVYAELAAHTTPSEDDAFLALEHESGVRSHLGALSVAGAPGPRTRVLGRAGSYVVTDFEAEATAFADFADPDDEHCGWVVAGDERRAVPRAPGSAVDFYRAVAEAVTTGSPMPVDPHDAVHVLDVLDAARVSAAQHRVVPL</sequence>
<dbReference type="Pfam" id="PF01408">
    <property type="entry name" value="GFO_IDH_MocA"/>
    <property type="match status" value="1"/>
</dbReference>
<dbReference type="PANTHER" id="PTHR43708:SF5">
    <property type="entry name" value="CONSERVED EXPRESSED OXIDOREDUCTASE (EUROFUNG)-RELATED"/>
    <property type="match status" value="1"/>
</dbReference>
<evidence type="ECO:0000259" key="4">
    <source>
        <dbReference type="Pfam" id="PF22725"/>
    </source>
</evidence>
<dbReference type="SUPFAM" id="SSF55347">
    <property type="entry name" value="Glyceraldehyde-3-phosphate dehydrogenase-like, C-terminal domain"/>
    <property type="match status" value="1"/>
</dbReference>
<keyword evidence="2" id="KW-0560">Oxidoreductase</keyword>
<dbReference type="EMBL" id="JBHSRD010000002">
    <property type="protein sequence ID" value="MFC6006439.1"/>
    <property type="molecule type" value="Genomic_DNA"/>
</dbReference>
<feature type="domain" description="Gfo/Idh/MocA-like oxidoreductase N-terminal" evidence="3">
    <location>
        <begin position="6"/>
        <end position="123"/>
    </location>
</feature>
<organism evidence="5 6">
    <name type="scientific">Angustibacter luteus</name>
    <dbReference type="NCBI Taxonomy" id="658456"/>
    <lineage>
        <taxon>Bacteria</taxon>
        <taxon>Bacillati</taxon>
        <taxon>Actinomycetota</taxon>
        <taxon>Actinomycetes</taxon>
        <taxon>Kineosporiales</taxon>
        <taxon>Kineosporiaceae</taxon>
    </lineage>
</organism>
<protein>
    <submittedName>
        <fullName evidence="5">Gfo/Idh/MocA family oxidoreductase</fullName>
    </submittedName>
</protein>
<gene>
    <name evidence="5" type="ORF">ACFQDO_04775</name>
</gene>
<evidence type="ECO:0000259" key="3">
    <source>
        <dbReference type="Pfam" id="PF01408"/>
    </source>
</evidence>
<dbReference type="Pfam" id="PF22725">
    <property type="entry name" value="GFO_IDH_MocA_C3"/>
    <property type="match status" value="1"/>
</dbReference>
<evidence type="ECO:0000256" key="2">
    <source>
        <dbReference type="ARBA" id="ARBA00023002"/>
    </source>
</evidence>
<dbReference type="InterPro" id="IPR000683">
    <property type="entry name" value="Gfo/Idh/MocA-like_OxRdtase_N"/>
</dbReference>
<dbReference type="RefSeq" id="WP_345717274.1">
    <property type="nucleotide sequence ID" value="NZ_BAABFP010000005.1"/>
</dbReference>
<proteinExistence type="inferred from homology"/>
<feature type="domain" description="GFO/IDH/MocA-like oxidoreductase" evidence="4">
    <location>
        <begin position="135"/>
        <end position="251"/>
    </location>
</feature>
<dbReference type="InterPro" id="IPR036291">
    <property type="entry name" value="NAD(P)-bd_dom_sf"/>
</dbReference>
<dbReference type="SUPFAM" id="SSF51735">
    <property type="entry name" value="NAD(P)-binding Rossmann-fold domains"/>
    <property type="match status" value="1"/>
</dbReference>
<comment type="caution">
    <text evidence="5">The sequence shown here is derived from an EMBL/GenBank/DDBJ whole genome shotgun (WGS) entry which is preliminary data.</text>
</comment>
<dbReference type="InterPro" id="IPR051317">
    <property type="entry name" value="Gfo/Idh/MocA_oxidoreduct"/>
</dbReference>
<name>A0ABW1JBC8_9ACTN</name>
<comment type="similarity">
    <text evidence="1">Belongs to the Gfo/Idh/MocA family.</text>
</comment>
<dbReference type="Gene3D" id="3.40.50.720">
    <property type="entry name" value="NAD(P)-binding Rossmann-like Domain"/>
    <property type="match status" value="1"/>
</dbReference>
<accession>A0ABW1JBC8</accession>
<evidence type="ECO:0000256" key="1">
    <source>
        <dbReference type="ARBA" id="ARBA00010928"/>
    </source>
</evidence>
<dbReference type="Gene3D" id="3.30.360.10">
    <property type="entry name" value="Dihydrodipicolinate Reductase, domain 2"/>
    <property type="match status" value="1"/>
</dbReference>
<dbReference type="Proteomes" id="UP001596189">
    <property type="component" value="Unassembled WGS sequence"/>
</dbReference>
<evidence type="ECO:0000313" key="5">
    <source>
        <dbReference type="EMBL" id="MFC6006439.1"/>
    </source>
</evidence>
<keyword evidence="6" id="KW-1185">Reference proteome</keyword>